<evidence type="ECO:0000256" key="1">
    <source>
        <dbReference type="SAM" id="Phobius"/>
    </source>
</evidence>
<dbReference type="Proteomes" id="UP000326924">
    <property type="component" value="Unassembled WGS sequence"/>
</dbReference>
<keyword evidence="1" id="KW-0472">Membrane</keyword>
<organism evidence="2 3">
    <name type="scientific">Sphaerosporella brunnea</name>
    <dbReference type="NCBI Taxonomy" id="1250544"/>
    <lineage>
        <taxon>Eukaryota</taxon>
        <taxon>Fungi</taxon>
        <taxon>Dikarya</taxon>
        <taxon>Ascomycota</taxon>
        <taxon>Pezizomycotina</taxon>
        <taxon>Pezizomycetes</taxon>
        <taxon>Pezizales</taxon>
        <taxon>Pyronemataceae</taxon>
        <taxon>Sphaerosporella</taxon>
    </lineage>
</organism>
<dbReference type="EMBL" id="VXIS01000324">
    <property type="protein sequence ID" value="KAA8894628.1"/>
    <property type="molecule type" value="Genomic_DNA"/>
</dbReference>
<comment type="caution">
    <text evidence="2">The sequence shown here is derived from an EMBL/GenBank/DDBJ whole genome shotgun (WGS) entry which is preliminary data.</text>
</comment>
<accession>A0A5J5EIV7</accession>
<proteinExistence type="predicted"/>
<keyword evidence="1" id="KW-1133">Transmembrane helix</keyword>
<reference evidence="2 3" key="1">
    <citation type="submission" date="2019-09" db="EMBL/GenBank/DDBJ databases">
        <title>Draft genome of the ectomycorrhizal ascomycete Sphaerosporella brunnea.</title>
        <authorList>
            <consortium name="DOE Joint Genome Institute"/>
            <person name="Benucci G.M."/>
            <person name="Marozzi G."/>
            <person name="Antonielli L."/>
            <person name="Sanchez S."/>
            <person name="Marco P."/>
            <person name="Wang X."/>
            <person name="Falini L.B."/>
            <person name="Barry K."/>
            <person name="Haridas S."/>
            <person name="Lipzen A."/>
            <person name="Labutti K."/>
            <person name="Grigoriev I.V."/>
            <person name="Murat C."/>
            <person name="Martin F."/>
            <person name="Albertini E."/>
            <person name="Donnini D."/>
            <person name="Bonito G."/>
        </authorList>
    </citation>
    <scope>NUCLEOTIDE SEQUENCE [LARGE SCALE GENOMIC DNA]</scope>
    <source>
        <strain evidence="2 3">Sb_GMNB300</strain>
    </source>
</reference>
<evidence type="ECO:0000313" key="3">
    <source>
        <dbReference type="Proteomes" id="UP000326924"/>
    </source>
</evidence>
<feature type="transmembrane region" description="Helical" evidence="1">
    <location>
        <begin position="53"/>
        <end position="72"/>
    </location>
</feature>
<evidence type="ECO:0000313" key="2">
    <source>
        <dbReference type="EMBL" id="KAA8894628.1"/>
    </source>
</evidence>
<protein>
    <submittedName>
        <fullName evidence="2">Uncharacterized protein</fullName>
    </submittedName>
</protein>
<dbReference type="AlphaFoldDB" id="A0A5J5EIV7"/>
<dbReference type="InParanoid" id="A0A5J5EIV7"/>
<sequence length="73" mass="9422">MFVFFFFCFFLPCVFFFLFLNYKGSYEFRLFSLFSFFFFFLDERSIHHHHHYYYLVTYFLLLHLCSEIFLFFF</sequence>
<gene>
    <name evidence="2" type="ORF">FN846DRAFT_973342</name>
</gene>
<name>A0A5J5EIV7_9PEZI</name>
<keyword evidence="3" id="KW-1185">Reference proteome</keyword>
<keyword evidence="1" id="KW-0812">Transmembrane</keyword>